<feature type="region of interest" description="Disordered" evidence="1">
    <location>
        <begin position="1"/>
        <end position="21"/>
    </location>
</feature>
<dbReference type="RefSeq" id="WP_213671035.1">
    <property type="nucleotide sequence ID" value="NZ_JAHCDA010000003.1"/>
</dbReference>
<proteinExistence type="predicted"/>
<organism evidence="2 3">
    <name type="scientific">Roseococcus pinisoli</name>
    <dbReference type="NCBI Taxonomy" id="2835040"/>
    <lineage>
        <taxon>Bacteria</taxon>
        <taxon>Pseudomonadati</taxon>
        <taxon>Pseudomonadota</taxon>
        <taxon>Alphaproteobacteria</taxon>
        <taxon>Acetobacterales</taxon>
        <taxon>Roseomonadaceae</taxon>
        <taxon>Roseococcus</taxon>
    </lineage>
</organism>
<feature type="compositionally biased region" description="Low complexity" evidence="1">
    <location>
        <begin position="1"/>
        <end position="20"/>
    </location>
</feature>
<keyword evidence="3" id="KW-1185">Reference proteome</keyword>
<evidence type="ECO:0000256" key="1">
    <source>
        <dbReference type="SAM" id="MobiDB-lite"/>
    </source>
</evidence>
<reference evidence="2 3" key="1">
    <citation type="submission" date="2021-05" db="EMBL/GenBank/DDBJ databases">
        <title>Roseococcus sp. XZZS9, whole genome shotgun sequencing project.</title>
        <authorList>
            <person name="Zhao G."/>
            <person name="Shen L."/>
        </authorList>
    </citation>
    <scope>NUCLEOTIDE SEQUENCE [LARGE SCALE GENOMIC DNA]</scope>
    <source>
        <strain evidence="2 3">XZZS9</strain>
    </source>
</reference>
<evidence type="ECO:0000313" key="3">
    <source>
        <dbReference type="Proteomes" id="UP000766336"/>
    </source>
</evidence>
<dbReference type="EMBL" id="JAHCDA010000003">
    <property type="protein sequence ID" value="MBS7812327.1"/>
    <property type="molecule type" value="Genomic_DNA"/>
</dbReference>
<gene>
    <name evidence="2" type="ORF">KHU32_15360</name>
</gene>
<accession>A0ABS5QFJ8</accession>
<comment type="caution">
    <text evidence="2">The sequence shown here is derived from an EMBL/GenBank/DDBJ whole genome shotgun (WGS) entry which is preliminary data.</text>
</comment>
<protein>
    <submittedName>
        <fullName evidence="2">Uncharacterized protein</fullName>
    </submittedName>
</protein>
<name>A0ABS5QFJ8_9PROT</name>
<evidence type="ECO:0000313" key="2">
    <source>
        <dbReference type="EMBL" id="MBS7812327.1"/>
    </source>
</evidence>
<dbReference type="Proteomes" id="UP000766336">
    <property type="component" value="Unassembled WGS sequence"/>
</dbReference>
<sequence length="178" mass="18939">MAIKFAKPSKAAATKAPTQALSPEVEIKGSVPVETAPETAPAETGPIFHKLEAQQSAALEELNKLAPELAAAKALLKKAGELQKTVMEAGDGFLAEEDLMFESANGDRITLSAKSLGRKIVDMQGLHEKLGDEAFYQNCTFPLGVLDVHVSKVDQTKLKLVSEGRSGSRAMKPLPRAS</sequence>